<dbReference type="InterPro" id="IPR036419">
    <property type="entry name" value="Ribosomal_S3_C_sf"/>
</dbReference>
<dbReference type="InterPro" id="IPR001351">
    <property type="entry name" value="Ribosomal_uS3_C"/>
</dbReference>
<keyword evidence="2 6" id="KW-0689">Ribosomal protein</keyword>
<reference evidence="6" key="1">
    <citation type="submission" date="2018-02" db="EMBL/GenBank/DDBJ databases">
        <title>Evolution and diversity of non-photosynthetic diatom plastid genomes.</title>
        <authorList>
            <person name="Kamikawa R."/>
            <person name="Ishii K."/>
        </authorList>
    </citation>
    <scope>NUCLEOTIDE SEQUENCE</scope>
    <source>
        <strain evidence="6">PL3-2</strain>
    </source>
</reference>
<dbReference type="CDD" id="cd02412">
    <property type="entry name" value="KH-II_30S_S3"/>
    <property type="match status" value="1"/>
</dbReference>
<dbReference type="Gene3D" id="3.30.300.20">
    <property type="match status" value="1"/>
</dbReference>
<protein>
    <recommendedName>
        <fullName evidence="4">Small ribosomal subunit protein uS3c</fullName>
    </recommendedName>
</protein>
<dbReference type="HAMAP" id="MF_01309_B">
    <property type="entry name" value="Ribosomal_uS3_B"/>
    <property type="match status" value="1"/>
</dbReference>
<dbReference type="GO" id="GO:0003723">
    <property type="term" value="F:RNA binding"/>
    <property type="evidence" value="ECO:0007669"/>
    <property type="project" value="InterPro"/>
</dbReference>
<dbReference type="GO" id="GO:0022627">
    <property type="term" value="C:cytosolic small ribosomal subunit"/>
    <property type="evidence" value="ECO:0007669"/>
    <property type="project" value="TreeGrafter"/>
</dbReference>
<evidence type="ECO:0000256" key="2">
    <source>
        <dbReference type="ARBA" id="ARBA00022980"/>
    </source>
</evidence>
<dbReference type="InterPro" id="IPR057258">
    <property type="entry name" value="Ribosomal_uS3"/>
</dbReference>
<name>A0A2Z5ZAJ6_9STRA</name>
<gene>
    <name evidence="6" type="primary">rps3</name>
</gene>
<dbReference type="SUPFAM" id="SSF54814">
    <property type="entry name" value="Prokaryotic type KH domain (KH-domain type II)"/>
    <property type="match status" value="1"/>
</dbReference>
<feature type="domain" description="Small ribosomal subunit protein uS3 C-terminal" evidence="5">
    <location>
        <begin position="125"/>
        <end position="207"/>
    </location>
</feature>
<keyword evidence="6" id="KW-0934">Plastid</keyword>
<dbReference type="Gene3D" id="3.30.1140.32">
    <property type="entry name" value="Ribosomal protein S3, C-terminal domain"/>
    <property type="match status" value="1"/>
</dbReference>
<dbReference type="InterPro" id="IPR005704">
    <property type="entry name" value="Ribosomal_uS3_bac-typ"/>
</dbReference>
<evidence type="ECO:0000313" key="6">
    <source>
        <dbReference type="EMBL" id="BBC77471.1"/>
    </source>
</evidence>
<evidence type="ECO:0000256" key="1">
    <source>
        <dbReference type="ARBA" id="ARBA00010761"/>
    </source>
</evidence>
<comment type="similarity">
    <text evidence="1">Belongs to the universal ribosomal protein uS3 family.</text>
</comment>
<accession>A0A2Z5ZAJ6</accession>
<sequence length="212" mass="24900">MGQKVHPLGFRLSLNNNYKSLWYPDYRKYIELLKEDNLIRTFFNNLIKTKKISNIRIKRKDKKFNIIETEIHTGDPNYFLDKNCLELNNLKNTIKKKLSKNTKLKVNIIEVKNFFLETEIIANLIAEQLEKRIYFKRIIKNLLQTIQKEKRVIGIKILLSGRLNGAEIAGNEWVIKGSIPLQTLKVNINYSTAEANTIYGIIGIKVWMFKKD</sequence>
<evidence type="ECO:0000259" key="5">
    <source>
        <dbReference type="Pfam" id="PF00189"/>
    </source>
</evidence>
<dbReference type="AlphaFoldDB" id="A0A2Z5ZAJ6"/>
<evidence type="ECO:0000256" key="3">
    <source>
        <dbReference type="ARBA" id="ARBA00023274"/>
    </source>
</evidence>
<dbReference type="NCBIfam" id="TIGR01009">
    <property type="entry name" value="rpsC_bact"/>
    <property type="match status" value="1"/>
</dbReference>
<evidence type="ECO:0000256" key="4">
    <source>
        <dbReference type="ARBA" id="ARBA00035154"/>
    </source>
</evidence>
<dbReference type="PANTHER" id="PTHR11760">
    <property type="entry name" value="30S/40S RIBOSOMAL PROTEIN S3"/>
    <property type="match status" value="1"/>
</dbReference>
<organism evidence="6">
    <name type="scientific">Nitzschia sp. PL3-2</name>
    <dbReference type="NCBI Taxonomy" id="2083271"/>
    <lineage>
        <taxon>Eukaryota</taxon>
        <taxon>Sar</taxon>
        <taxon>Stramenopiles</taxon>
        <taxon>Ochrophyta</taxon>
        <taxon>Bacillariophyta</taxon>
        <taxon>Bacillariophyceae</taxon>
        <taxon>Bacillariophycidae</taxon>
        <taxon>Bacillariales</taxon>
        <taxon>Bacillariaceae</taxon>
        <taxon>Nitzschia</taxon>
    </lineage>
</organism>
<dbReference type="Pfam" id="PF00189">
    <property type="entry name" value="Ribosomal_S3_C"/>
    <property type="match status" value="1"/>
</dbReference>
<dbReference type="EMBL" id="AP018504">
    <property type="protein sequence ID" value="BBC77471.1"/>
    <property type="molecule type" value="Genomic_DNA"/>
</dbReference>
<geneLocation type="plastid" evidence="6"/>
<dbReference type="InterPro" id="IPR015946">
    <property type="entry name" value="KH_dom-like_a/b"/>
</dbReference>
<dbReference type="SUPFAM" id="SSF54821">
    <property type="entry name" value="Ribosomal protein S3 C-terminal domain"/>
    <property type="match status" value="1"/>
</dbReference>
<dbReference type="GO" id="GO:0006412">
    <property type="term" value="P:translation"/>
    <property type="evidence" value="ECO:0007669"/>
    <property type="project" value="InterPro"/>
</dbReference>
<dbReference type="PANTHER" id="PTHR11760:SF19">
    <property type="entry name" value="SMALL RIBOSOMAL SUBUNIT PROTEIN US3C"/>
    <property type="match status" value="1"/>
</dbReference>
<dbReference type="InterPro" id="IPR009019">
    <property type="entry name" value="KH_sf_prok-type"/>
</dbReference>
<proteinExistence type="inferred from homology"/>
<dbReference type="GO" id="GO:0003735">
    <property type="term" value="F:structural constituent of ribosome"/>
    <property type="evidence" value="ECO:0007669"/>
    <property type="project" value="InterPro"/>
</dbReference>
<keyword evidence="3" id="KW-0687">Ribonucleoprotein</keyword>